<evidence type="ECO:0000313" key="2">
    <source>
        <dbReference type="Proteomes" id="UP000005408"/>
    </source>
</evidence>
<evidence type="ECO:0000313" key="1">
    <source>
        <dbReference type="EnsemblMetazoa" id="G22351.1:cds"/>
    </source>
</evidence>
<dbReference type="EnsemblMetazoa" id="G22351.1">
    <property type="protein sequence ID" value="G22351.1:cds"/>
    <property type="gene ID" value="G22351"/>
</dbReference>
<name>A0A8W8K460_MAGGI</name>
<organism evidence="1 2">
    <name type="scientific">Magallana gigas</name>
    <name type="common">Pacific oyster</name>
    <name type="synonym">Crassostrea gigas</name>
    <dbReference type="NCBI Taxonomy" id="29159"/>
    <lineage>
        <taxon>Eukaryota</taxon>
        <taxon>Metazoa</taxon>
        <taxon>Spiralia</taxon>
        <taxon>Lophotrochozoa</taxon>
        <taxon>Mollusca</taxon>
        <taxon>Bivalvia</taxon>
        <taxon>Autobranchia</taxon>
        <taxon>Pteriomorphia</taxon>
        <taxon>Ostreida</taxon>
        <taxon>Ostreoidea</taxon>
        <taxon>Ostreidae</taxon>
        <taxon>Magallana</taxon>
    </lineage>
</organism>
<keyword evidence="2" id="KW-1185">Reference proteome</keyword>
<dbReference type="AlphaFoldDB" id="A0A8W8K460"/>
<proteinExistence type="predicted"/>
<dbReference type="Proteomes" id="UP000005408">
    <property type="component" value="Unassembled WGS sequence"/>
</dbReference>
<sequence length="72" mass="7882">MEGTVSDNITTAAAVNIDDCRCPPSPYYLVAIPFTTVQCVKQNKIDLAALFAHGDLVITKQRRKSNVDGKEE</sequence>
<accession>A0A8W8K460</accession>
<protein>
    <submittedName>
        <fullName evidence="1">Uncharacterized protein</fullName>
    </submittedName>
</protein>
<reference evidence="1" key="1">
    <citation type="submission" date="2022-08" db="UniProtKB">
        <authorList>
            <consortium name="EnsemblMetazoa"/>
        </authorList>
    </citation>
    <scope>IDENTIFICATION</scope>
    <source>
        <strain evidence="1">05x7-T-G4-1.051#20</strain>
    </source>
</reference>